<dbReference type="InterPro" id="IPR013783">
    <property type="entry name" value="Ig-like_fold"/>
</dbReference>
<evidence type="ECO:0000313" key="3">
    <source>
        <dbReference type="EMBL" id="MFC5053638.1"/>
    </source>
</evidence>
<protein>
    <recommendedName>
        <fullName evidence="5">Fibronectin type-III domain-containing protein</fullName>
    </recommendedName>
</protein>
<sequence length="830" mass="87992">MEWWLGDGKTGAVFEAPTTFSASAFQPTIEALLPASGAVVEGTIHSVTGAYTGTHQWQDPRTAIDYVVDTFTADPEDPVDWRVNGDATLDAGHASDLFVTEPTCLIVRRGEGGVDMGRRGLGAQGQLSADVEDYATRAVVLASGSGASVATGSANLAPGLNPYRDLRGNPVAITRLVSESRTSAVTATARAQLALSESSTERTALTLSTSEYDVVGSVSVGDWVHVYNDQIGLVGAEGDPEVRYRGRWLRPRRLRLVEMTWPVARGMSVAYRDADGDWVDLTDYVQWETGFTSLTVGSAARLLSATGEQPGSRPVADTSVPAAPSFVLPFAQAVYQSAASGITRAQVQVRWTTPSNTDGTLVIDGDRYEVQYRTGATPVFPSTHGQMSAYTHGELAAGTHAQPITYQAGPWQSTWTQWGDTDALLQELTPGVPYDIRVRAFDNANPANVSVWSATETIQTVGDTLAPATPAPPSVAASRIAVQITHALGRADGGTYNLDPDLHHLEIHAQYTPSFFPDDSTRIGKLLANNGMLLGEIPAIGTFPVEETDEVYIKVVAVDEAGNRSSPSTAAQSEVLLIDSAHISDLTVSKVTAGTITAAWILAGSIKTANSGARMEADALGLRLYNGSNVNTVNLNANTGEGTFTGELRTGTSGQRIVIDPNNYVGRASIAMYDDDTTNYISQDAYNSIFSLAARRNSDNALNGGRITFQLENGGGGAAFYGYTSPFGEWYQRFSSEGGISYRGFFNRAATIGGLSALHVDQVGGSGTSLSYSYGATYATTPLPFVEIQGTSGSPPTASSHAVTARSQTGFSIQYPAGNVDVFVWAIRYG</sequence>
<evidence type="ECO:0000256" key="2">
    <source>
        <dbReference type="ARBA" id="ARBA00023326"/>
    </source>
</evidence>
<keyword evidence="1" id="KW-0326">Glycosidase</keyword>
<dbReference type="CDD" id="cd00063">
    <property type="entry name" value="FN3"/>
    <property type="match status" value="1"/>
</dbReference>
<comment type="caution">
    <text evidence="3">The sequence shown here is derived from an EMBL/GenBank/DDBJ whole genome shotgun (WGS) entry which is preliminary data.</text>
</comment>
<dbReference type="SUPFAM" id="SSF49265">
    <property type="entry name" value="Fibronectin type III"/>
    <property type="match status" value="1"/>
</dbReference>
<name>A0ABV9XUJ9_9PSEU</name>
<evidence type="ECO:0000256" key="1">
    <source>
        <dbReference type="ARBA" id="ARBA00023295"/>
    </source>
</evidence>
<reference evidence="4" key="1">
    <citation type="journal article" date="2019" name="Int. J. Syst. Evol. Microbiol.">
        <title>The Global Catalogue of Microorganisms (GCM) 10K type strain sequencing project: providing services to taxonomists for standard genome sequencing and annotation.</title>
        <authorList>
            <consortium name="The Broad Institute Genomics Platform"/>
            <consortium name="The Broad Institute Genome Sequencing Center for Infectious Disease"/>
            <person name="Wu L."/>
            <person name="Ma J."/>
        </authorList>
    </citation>
    <scope>NUCLEOTIDE SEQUENCE [LARGE SCALE GENOMIC DNA]</scope>
    <source>
        <strain evidence="4">KCTC 12848</strain>
    </source>
</reference>
<dbReference type="InterPro" id="IPR036116">
    <property type="entry name" value="FN3_sf"/>
</dbReference>
<dbReference type="Proteomes" id="UP001595833">
    <property type="component" value="Unassembled WGS sequence"/>
</dbReference>
<gene>
    <name evidence="3" type="ORF">ACFPFM_07685</name>
</gene>
<organism evidence="3 4">
    <name type="scientific">Saccharothrix xinjiangensis</name>
    <dbReference type="NCBI Taxonomy" id="204798"/>
    <lineage>
        <taxon>Bacteria</taxon>
        <taxon>Bacillati</taxon>
        <taxon>Actinomycetota</taxon>
        <taxon>Actinomycetes</taxon>
        <taxon>Pseudonocardiales</taxon>
        <taxon>Pseudonocardiaceae</taxon>
        <taxon>Saccharothrix</taxon>
    </lineage>
</organism>
<keyword evidence="2" id="KW-0624">Polysaccharide degradation</keyword>
<dbReference type="InterPro" id="IPR003961">
    <property type="entry name" value="FN3_dom"/>
</dbReference>
<keyword evidence="2" id="KW-0119">Carbohydrate metabolism</keyword>
<evidence type="ECO:0000313" key="4">
    <source>
        <dbReference type="Proteomes" id="UP001595833"/>
    </source>
</evidence>
<dbReference type="EMBL" id="JBHSJB010000007">
    <property type="protein sequence ID" value="MFC5053638.1"/>
    <property type="molecule type" value="Genomic_DNA"/>
</dbReference>
<proteinExistence type="predicted"/>
<dbReference type="Gene3D" id="2.60.40.10">
    <property type="entry name" value="Immunoglobulins"/>
    <property type="match status" value="1"/>
</dbReference>
<evidence type="ECO:0008006" key="5">
    <source>
        <dbReference type="Google" id="ProtNLM"/>
    </source>
</evidence>
<accession>A0ABV9XUJ9</accession>
<keyword evidence="1" id="KW-0378">Hydrolase</keyword>
<keyword evidence="4" id="KW-1185">Reference proteome</keyword>